<organism evidence="1 2">
    <name type="scientific">Melanomma pulvis-pyrius CBS 109.77</name>
    <dbReference type="NCBI Taxonomy" id="1314802"/>
    <lineage>
        <taxon>Eukaryota</taxon>
        <taxon>Fungi</taxon>
        <taxon>Dikarya</taxon>
        <taxon>Ascomycota</taxon>
        <taxon>Pezizomycotina</taxon>
        <taxon>Dothideomycetes</taxon>
        <taxon>Pleosporomycetidae</taxon>
        <taxon>Pleosporales</taxon>
        <taxon>Melanommataceae</taxon>
        <taxon>Melanomma</taxon>
    </lineage>
</organism>
<evidence type="ECO:0000313" key="1">
    <source>
        <dbReference type="EMBL" id="KAF2797612.1"/>
    </source>
</evidence>
<dbReference type="AlphaFoldDB" id="A0A6A6XMQ4"/>
<evidence type="ECO:0000313" key="2">
    <source>
        <dbReference type="Proteomes" id="UP000799757"/>
    </source>
</evidence>
<dbReference type="OrthoDB" id="3791893at2759"/>
<name>A0A6A6XMQ4_9PLEO</name>
<keyword evidence="2" id="KW-1185">Reference proteome</keyword>
<dbReference type="Proteomes" id="UP000799757">
    <property type="component" value="Unassembled WGS sequence"/>
</dbReference>
<dbReference type="EMBL" id="MU001802">
    <property type="protein sequence ID" value="KAF2797612.1"/>
    <property type="molecule type" value="Genomic_DNA"/>
</dbReference>
<protein>
    <submittedName>
        <fullName evidence="1">Uncharacterized protein</fullName>
    </submittedName>
</protein>
<gene>
    <name evidence="1" type="ORF">K505DRAFT_397779</name>
</gene>
<reference evidence="1" key="1">
    <citation type="journal article" date="2020" name="Stud. Mycol.">
        <title>101 Dothideomycetes genomes: a test case for predicting lifestyles and emergence of pathogens.</title>
        <authorList>
            <person name="Haridas S."/>
            <person name="Albert R."/>
            <person name="Binder M."/>
            <person name="Bloem J."/>
            <person name="Labutti K."/>
            <person name="Salamov A."/>
            <person name="Andreopoulos B."/>
            <person name="Baker S."/>
            <person name="Barry K."/>
            <person name="Bills G."/>
            <person name="Bluhm B."/>
            <person name="Cannon C."/>
            <person name="Castanera R."/>
            <person name="Culley D."/>
            <person name="Daum C."/>
            <person name="Ezra D."/>
            <person name="Gonzalez J."/>
            <person name="Henrissat B."/>
            <person name="Kuo A."/>
            <person name="Liang C."/>
            <person name="Lipzen A."/>
            <person name="Lutzoni F."/>
            <person name="Magnuson J."/>
            <person name="Mondo S."/>
            <person name="Nolan M."/>
            <person name="Ohm R."/>
            <person name="Pangilinan J."/>
            <person name="Park H.-J."/>
            <person name="Ramirez L."/>
            <person name="Alfaro M."/>
            <person name="Sun H."/>
            <person name="Tritt A."/>
            <person name="Yoshinaga Y."/>
            <person name="Zwiers L.-H."/>
            <person name="Turgeon B."/>
            <person name="Goodwin S."/>
            <person name="Spatafora J."/>
            <person name="Crous P."/>
            <person name="Grigoriev I."/>
        </authorList>
    </citation>
    <scope>NUCLEOTIDE SEQUENCE</scope>
    <source>
        <strain evidence="1">CBS 109.77</strain>
    </source>
</reference>
<proteinExistence type="predicted"/>
<accession>A0A6A6XMQ4</accession>
<sequence length="134" mass="14471">MDTPSPNSNEHISITAASSTKSKPIAQLDRLNDYIPSVIPNARRLNTKIVQPTARKLNGTTTNATMDLLPYCTHPHMSKEQVIGLSDVAGNLREVVLLALRAGVDDSAREVLASAVGGEAAEGIVDFFREEWCV</sequence>